<dbReference type="AlphaFoldDB" id="A0A164M7V4"/>
<name>A0A164M7V4_9AGAM</name>
<sequence length="130" mass="14911">MPLPHLKEAPYFDGKSRHLSKFLDEYEALATRAALTNEQKCKQVINYAKTSEGDFWTTLDGYKTNNWANLRIEITASYPGAGGSARYTVEDLRDLAKSQSRHKIRHTEALAEYTRQYRAILGWLEANEKV</sequence>
<keyword evidence="2" id="KW-1185">Reference proteome</keyword>
<feature type="non-terminal residue" evidence="1">
    <location>
        <position position="130"/>
    </location>
</feature>
<proteinExistence type="predicted"/>
<dbReference type="EMBL" id="KV419498">
    <property type="protein sequence ID" value="KZS86451.1"/>
    <property type="molecule type" value="Genomic_DNA"/>
</dbReference>
<evidence type="ECO:0000313" key="1">
    <source>
        <dbReference type="EMBL" id="KZS86451.1"/>
    </source>
</evidence>
<reference evidence="1 2" key="1">
    <citation type="journal article" date="2016" name="Mol. Biol. Evol.">
        <title>Comparative Genomics of Early-Diverging Mushroom-Forming Fungi Provides Insights into the Origins of Lignocellulose Decay Capabilities.</title>
        <authorList>
            <person name="Nagy L.G."/>
            <person name="Riley R."/>
            <person name="Tritt A."/>
            <person name="Adam C."/>
            <person name="Daum C."/>
            <person name="Floudas D."/>
            <person name="Sun H."/>
            <person name="Yadav J.S."/>
            <person name="Pangilinan J."/>
            <person name="Larsson K.H."/>
            <person name="Matsuura K."/>
            <person name="Barry K."/>
            <person name="Labutti K."/>
            <person name="Kuo R."/>
            <person name="Ohm R.A."/>
            <person name="Bhattacharya S.S."/>
            <person name="Shirouzu T."/>
            <person name="Yoshinaga Y."/>
            <person name="Martin F.M."/>
            <person name="Grigoriev I.V."/>
            <person name="Hibbett D.S."/>
        </authorList>
    </citation>
    <scope>NUCLEOTIDE SEQUENCE [LARGE SCALE GENOMIC DNA]</scope>
    <source>
        <strain evidence="1 2">HHB9708</strain>
    </source>
</reference>
<gene>
    <name evidence="1" type="ORF">SISNIDRAFT_398603</name>
</gene>
<protein>
    <submittedName>
        <fullName evidence="1">Uncharacterized protein</fullName>
    </submittedName>
</protein>
<evidence type="ECO:0000313" key="2">
    <source>
        <dbReference type="Proteomes" id="UP000076722"/>
    </source>
</evidence>
<dbReference type="OrthoDB" id="3257444at2759"/>
<dbReference type="Proteomes" id="UP000076722">
    <property type="component" value="Unassembled WGS sequence"/>
</dbReference>
<organism evidence="1 2">
    <name type="scientific">Sistotremastrum niveocremeum HHB9708</name>
    <dbReference type="NCBI Taxonomy" id="1314777"/>
    <lineage>
        <taxon>Eukaryota</taxon>
        <taxon>Fungi</taxon>
        <taxon>Dikarya</taxon>
        <taxon>Basidiomycota</taxon>
        <taxon>Agaricomycotina</taxon>
        <taxon>Agaricomycetes</taxon>
        <taxon>Sistotremastrales</taxon>
        <taxon>Sistotremastraceae</taxon>
        <taxon>Sertulicium</taxon>
        <taxon>Sertulicium niveocremeum</taxon>
    </lineage>
</organism>
<accession>A0A164M7V4</accession>